<dbReference type="AlphaFoldDB" id="A0A2S6G4A1"/>
<dbReference type="EMBL" id="PTIU01000022">
    <property type="protein sequence ID" value="PPK53925.1"/>
    <property type="molecule type" value="Genomic_DNA"/>
</dbReference>
<protein>
    <submittedName>
        <fullName evidence="3">MSHA biogenesis protein MshK</fullName>
    </submittedName>
</protein>
<comment type="caution">
    <text evidence="3">The sequence shown here is derived from an EMBL/GenBank/DDBJ whole genome shotgun (WGS) entry which is preliminary data.</text>
</comment>
<keyword evidence="1" id="KW-0732">Signal</keyword>
<evidence type="ECO:0000313" key="2">
    <source>
        <dbReference type="EMBL" id="PPK51821.1"/>
    </source>
</evidence>
<evidence type="ECO:0000313" key="4">
    <source>
        <dbReference type="Proteomes" id="UP000239446"/>
    </source>
</evidence>
<organism evidence="3 4">
    <name type="scientific">Marinobacter persicus</name>
    <dbReference type="NCBI Taxonomy" id="930118"/>
    <lineage>
        <taxon>Bacteria</taxon>
        <taxon>Pseudomonadati</taxon>
        <taxon>Pseudomonadota</taxon>
        <taxon>Gammaproteobacteria</taxon>
        <taxon>Pseudomonadales</taxon>
        <taxon>Marinobacteraceae</taxon>
        <taxon>Marinobacter</taxon>
    </lineage>
</organism>
<evidence type="ECO:0000313" key="3">
    <source>
        <dbReference type="EMBL" id="PPK53925.1"/>
    </source>
</evidence>
<evidence type="ECO:0000256" key="1">
    <source>
        <dbReference type="SAM" id="SignalP"/>
    </source>
</evidence>
<dbReference type="Proteomes" id="UP000239446">
    <property type="component" value="Unassembled WGS sequence"/>
</dbReference>
<proteinExistence type="predicted"/>
<reference evidence="3 4" key="2">
    <citation type="submission" date="2018-02" db="EMBL/GenBank/DDBJ databases">
        <title>Subsurface microbial communities from deep shales in Ohio and West Virginia, USA.</title>
        <authorList>
            <person name="Wrighton K."/>
        </authorList>
    </citation>
    <scope>NUCLEOTIDE SEQUENCE [LARGE SCALE GENOMIC DNA]</scope>
    <source>
        <strain evidence="3 4">UTICA-S1B9</strain>
    </source>
</reference>
<feature type="chain" id="PRO_5015503188" evidence="1">
    <location>
        <begin position="24"/>
        <end position="109"/>
    </location>
</feature>
<evidence type="ECO:0000313" key="5">
    <source>
        <dbReference type="Proteomes" id="UP000239648"/>
    </source>
</evidence>
<name>A0A2S6G4A1_9GAMM</name>
<feature type="signal peptide" evidence="1">
    <location>
        <begin position="1"/>
        <end position="23"/>
    </location>
</feature>
<dbReference type="EMBL" id="PTIT01000009">
    <property type="protein sequence ID" value="PPK51821.1"/>
    <property type="molecule type" value="Genomic_DNA"/>
</dbReference>
<dbReference type="Proteomes" id="UP000239648">
    <property type="component" value="Unassembled WGS sequence"/>
</dbReference>
<sequence>MLIRTCFQWLLVVALMASSQANALQDPTRPPEARLPSVQKAPVRDLELGSILLGSARRVAVIEGVPMREGEIHNGIRVKRIYRHKVEILDQGQFRVLYPKTLPQVRRSQ</sequence>
<gene>
    <name evidence="3" type="ORF">B0H24_102256</name>
    <name evidence="2" type="ORF">BY455_10972</name>
</gene>
<reference evidence="2 5" key="1">
    <citation type="submission" date="2018-02" db="EMBL/GenBank/DDBJ databases">
        <title>Deep subsurface shale carbon reservoir microbial communities from Ohio and West Virginia, USA.</title>
        <authorList>
            <person name="Wrighton K."/>
        </authorList>
    </citation>
    <scope>NUCLEOTIDE SEQUENCE [LARGE SCALE GENOMIC DNA]</scope>
    <source>
        <strain evidence="2 5">UTICA-S1B6</strain>
    </source>
</reference>
<dbReference type="RefSeq" id="WP_258075576.1">
    <property type="nucleotide sequence ID" value="NZ_PTIT01000009.1"/>
</dbReference>
<keyword evidence="5" id="KW-1185">Reference proteome</keyword>
<accession>A0A2S6G4A1</accession>